<dbReference type="InterPro" id="IPR023562">
    <property type="entry name" value="ClpP/TepA"/>
</dbReference>
<evidence type="ECO:0008006" key="3">
    <source>
        <dbReference type="Google" id="ProtNLM"/>
    </source>
</evidence>
<name>A0A0F9BLA8_9ZZZZ</name>
<dbReference type="InterPro" id="IPR001907">
    <property type="entry name" value="ClpP"/>
</dbReference>
<dbReference type="PRINTS" id="PR00127">
    <property type="entry name" value="CLPPROTEASEP"/>
</dbReference>
<dbReference type="GO" id="GO:0051117">
    <property type="term" value="F:ATPase binding"/>
    <property type="evidence" value="ECO:0007669"/>
    <property type="project" value="TreeGrafter"/>
</dbReference>
<evidence type="ECO:0000256" key="1">
    <source>
        <dbReference type="ARBA" id="ARBA00007039"/>
    </source>
</evidence>
<sequence>MPRYKRRSRRPSNPSMPIHEMIDRSAIDRREVYITGIINSEVQYYLTRILAYLAQDSKKPINIILNTPGGLVADGLAIYDLLKTIGRRTPISITATGQCMSMGAIILQAANKRWATIHCALGLHELSASNVGSYSDTEDTQKEIRKTQGALNDIIVARSGMTKKKLQSLIARRDRVFTPAEALELNLIDGVVE</sequence>
<dbReference type="GO" id="GO:0009368">
    <property type="term" value="C:endopeptidase Clp complex"/>
    <property type="evidence" value="ECO:0007669"/>
    <property type="project" value="TreeGrafter"/>
</dbReference>
<comment type="similarity">
    <text evidence="1">Belongs to the peptidase S14 family.</text>
</comment>
<dbReference type="GO" id="GO:0006515">
    <property type="term" value="P:protein quality control for misfolded or incompletely synthesized proteins"/>
    <property type="evidence" value="ECO:0007669"/>
    <property type="project" value="TreeGrafter"/>
</dbReference>
<dbReference type="InterPro" id="IPR029045">
    <property type="entry name" value="ClpP/crotonase-like_dom_sf"/>
</dbReference>
<protein>
    <recommendedName>
        <fullName evidence="3">Endopeptidase Clp</fullName>
    </recommendedName>
</protein>
<dbReference type="GO" id="GO:0004176">
    <property type="term" value="F:ATP-dependent peptidase activity"/>
    <property type="evidence" value="ECO:0007669"/>
    <property type="project" value="InterPro"/>
</dbReference>
<dbReference type="PANTHER" id="PTHR10381:SF11">
    <property type="entry name" value="ATP-DEPENDENT CLP PROTEASE PROTEOLYTIC SUBUNIT, MITOCHONDRIAL"/>
    <property type="match status" value="1"/>
</dbReference>
<dbReference type="SUPFAM" id="SSF52096">
    <property type="entry name" value="ClpP/crotonase"/>
    <property type="match status" value="1"/>
</dbReference>
<dbReference type="Pfam" id="PF00574">
    <property type="entry name" value="CLP_protease"/>
    <property type="match status" value="1"/>
</dbReference>
<dbReference type="AlphaFoldDB" id="A0A0F9BLA8"/>
<dbReference type="GO" id="GO:0004252">
    <property type="term" value="F:serine-type endopeptidase activity"/>
    <property type="evidence" value="ECO:0007669"/>
    <property type="project" value="InterPro"/>
</dbReference>
<comment type="caution">
    <text evidence="2">The sequence shown here is derived from an EMBL/GenBank/DDBJ whole genome shotgun (WGS) entry which is preliminary data.</text>
</comment>
<dbReference type="CDD" id="cd07017">
    <property type="entry name" value="S14_ClpP_2"/>
    <property type="match status" value="1"/>
</dbReference>
<dbReference type="PANTHER" id="PTHR10381">
    <property type="entry name" value="ATP-DEPENDENT CLP PROTEASE PROTEOLYTIC SUBUNIT"/>
    <property type="match status" value="1"/>
</dbReference>
<evidence type="ECO:0000313" key="2">
    <source>
        <dbReference type="EMBL" id="KKL22635.1"/>
    </source>
</evidence>
<proteinExistence type="inferred from homology"/>
<accession>A0A0F9BLA8</accession>
<dbReference type="Gene3D" id="3.90.226.10">
    <property type="entry name" value="2-enoyl-CoA Hydratase, Chain A, domain 1"/>
    <property type="match status" value="1"/>
</dbReference>
<dbReference type="EMBL" id="LAZR01037278">
    <property type="protein sequence ID" value="KKL22635.1"/>
    <property type="molecule type" value="Genomic_DNA"/>
</dbReference>
<organism evidence="2">
    <name type="scientific">marine sediment metagenome</name>
    <dbReference type="NCBI Taxonomy" id="412755"/>
    <lineage>
        <taxon>unclassified sequences</taxon>
        <taxon>metagenomes</taxon>
        <taxon>ecological metagenomes</taxon>
    </lineage>
</organism>
<reference evidence="2" key="1">
    <citation type="journal article" date="2015" name="Nature">
        <title>Complex archaea that bridge the gap between prokaryotes and eukaryotes.</title>
        <authorList>
            <person name="Spang A."/>
            <person name="Saw J.H."/>
            <person name="Jorgensen S.L."/>
            <person name="Zaremba-Niedzwiedzka K."/>
            <person name="Martijn J."/>
            <person name="Lind A.E."/>
            <person name="van Eijk R."/>
            <person name="Schleper C."/>
            <person name="Guy L."/>
            <person name="Ettema T.J."/>
        </authorList>
    </citation>
    <scope>NUCLEOTIDE SEQUENCE</scope>
</reference>
<gene>
    <name evidence="2" type="ORF">LCGC14_2433480</name>
</gene>